<protein>
    <recommendedName>
        <fullName evidence="4">VPLPA-CTERM sorting domain-containing protein</fullName>
    </recommendedName>
</protein>
<keyword evidence="1" id="KW-0472">Membrane</keyword>
<evidence type="ECO:0000313" key="3">
    <source>
        <dbReference type="Proteomes" id="UP000287447"/>
    </source>
</evidence>
<dbReference type="InterPro" id="IPR011050">
    <property type="entry name" value="Pectin_lyase_fold/virulence"/>
</dbReference>
<dbReference type="OrthoDB" id="7195851at2"/>
<keyword evidence="1" id="KW-0812">Transmembrane</keyword>
<dbReference type="Proteomes" id="UP000287447">
    <property type="component" value="Unassembled WGS sequence"/>
</dbReference>
<dbReference type="AlphaFoldDB" id="A0A3S2W416"/>
<dbReference type="RefSeq" id="WP_127765417.1">
    <property type="nucleotide sequence ID" value="NZ_SADE01000002.1"/>
</dbReference>
<evidence type="ECO:0000313" key="2">
    <source>
        <dbReference type="EMBL" id="RVU35940.1"/>
    </source>
</evidence>
<feature type="transmembrane region" description="Helical" evidence="1">
    <location>
        <begin position="647"/>
        <end position="666"/>
    </location>
</feature>
<evidence type="ECO:0008006" key="4">
    <source>
        <dbReference type="Google" id="ProtNLM"/>
    </source>
</evidence>
<keyword evidence="1" id="KW-1133">Transmembrane helix</keyword>
<sequence>MLPDRNLRTTLRAEIVGTIRTISLGVALAGASMAVASTGAMAVPLNLNVGTGEAVNINQFCLLPTEAGCELFETLPVELTGEESTIAEGATATATAPVESSVPFNNEGTLINEDHFTQNGSIFTNVQNKGTVINRGTFVQAGQFENRGLVTNEKTGVTHNTFTVESGGVFLNSGIIENVSIFENLGLFVNKGNEGQGPGIFTNNFILRNKGDMVLEAGSVLTGSGGYTQFSGTTTFDGTMSLQEGFARSFEFFGGTFGGSGTVARDIIVRDTDDLESVILTDGPLTIKGSIETSRSHFINQSNSVVIEGDFSSTDDGNFINEGTVRLDGRFSSILGTVHLLAGSVFEAGTKFLALKESNLTVDGTLSADEGIVVRDSTIGGSGVVRNKVTFSGPDTTVAAGNDGETLTFEDGLEIVNSVRRGQPVAQTMTNNGNLTVKGASENKEASFINNGTITNDGAFANSGAVQIANGSVFNGTGTYTQTAGRLTVDGTLSQQQIAIEGGTLGGSGLLEGNVSVSGATIAAGNSPGLLSVAGDLDILGGTSLEFELGGTAAGIDYDQIAVTGAATLAAGTIFDVDYFGGFEAGAGVFFDLIVANSFGSINILDFIFDFTDAELADGLKWETSIFALSGGEQALRLSATETVSQVPIPAGLPLAAAGLFILVAVRRFGRKAAA</sequence>
<evidence type="ECO:0000256" key="1">
    <source>
        <dbReference type="SAM" id="Phobius"/>
    </source>
</evidence>
<feature type="transmembrane region" description="Helical" evidence="1">
    <location>
        <begin position="21"/>
        <end position="43"/>
    </location>
</feature>
<reference evidence="3" key="1">
    <citation type="submission" date="2019-01" db="EMBL/GenBank/DDBJ databases">
        <title>Gri0909 isolated from a small marine red alga.</title>
        <authorList>
            <person name="Kim J."/>
            <person name="Jeong S.E."/>
            <person name="Jeon C.O."/>
        </authorList>
    </citation>
    <scope>NUCLEOTIDE SEQUENCE [LARGE SCALE GENOMIC DNA]</scope>
    <source>
        <strain evidence="3">Gri0909</strain>
    </source>
</reference>
<proteinExistence type="predicted"/>
<organism evidence="2 3">
    <name type="scientific">Hwanghaeella grinnelliae</name>
    <dbReference type="NCBI Taxonomy" id="2500179"/>
    <lineage>
        <taxon>Bacteria</taxon>
        <taxon>Pseudomonadati</taxon>
        <taxon>Pseudomonadota</taxon>
        <taxon>Alphaproteobacteria</taxon>
        <taxon>Rhodospirillales</taxon>
        <taxon>Rhodospirillaceae</taxon>
        <taxon>Hwanghaeella</taxon>
    </lineage>
</organism>
<gene>
    <name evidence="2" type="ORF">EOI86_11850</name>
</gene>
<comment type="caution">
    <text evidence="2">The sequence shown here is derived from an EMBL/GenBank/DDBJ whole genome shotgun (WGS) entry which is preliminary data.</text>
</comment>
<name>A0A3S2W416_9PROT</name>
<dbReference type="SUPFAM" id="SSF51126">
    <property type="entry name" value="Pectin lyase-like"/>
    <property type="match status" value="1"/>
</dbReference>
<accession>A0A3S2W416</accession>
<dbReference type="EMBL" id="SADE01000002">
    <property type="protein sequence ID" value="RVU35940.1"/>
    <property type="molecule type" value="Genomic_DNA"/>
</dbReference>
<keyword evidence="3" id="KW-1185">Reference proteome</keyword>